<keyword evidence="3" id="KW-1185">Reference proteome</keyword>
<sequence>MNPSITGEAHQLQEREAAGGVTEEELMMADISLLIITRVSEARKAHAGAPSDSDASRSFAAWKLDFYHREFERIVAGWTKIPIRHMPRDFQGNA</sequence>
<dbReference type="Proteomes" id="UP000314294">
    <property type="component" value="Unassembled WGS sequence"/>
</dbReference>
<dbReference type="EMBL" id="SRLO01000460">
    <property type="protein sequence ID" value="TNN55304.1"/>
    <property type="molecule type" value="Genomic_DNA"/>
</dbReference>
<name>A0A4Z2GRL0_9TELE</name>
<evidence type="ECO:0000256" key="1">
    <source>
        <dbReference type="SAM" id="MobiDB-lite"/>
    </source>
</evidence>
<evidence type="ECO:0000313" key="3">
    <source>
        <dbReference type="Proteomes" id="UP000314294"/>
    </source>
</evidence>
<dbReference type="AlphaFoldDB" id="A0A4Z2GRL0"/>
<evidence type="ECO:0000313" key="2">
    <source>
        <dbReference type="EMBL" id="TNN55304.1"/>
    </source>
</evidence>
<gene>
    <name evidence="2" type="ORF">EYF80_034494</name>
</gene>
<comment type="caution">
    <text evidence="2">The sequence shown here is derived from an EMBL/GenBank/DDBJ whole genome shotgun (WGS) entry which is preliminary data.</text>
</comment>
<organism evidence="2 3">
    <name type="scientific">Liparis tanakae</name>
    <name type="common">Tanaka's snailfish</name>
    <dbReference type="NCBI Taxonomy" id="230148"/>
    <lineage>
        <taxon>Eukaryota</taxon>
        <taxon>Metazoa</taxon>
        <taxon>Chordata</taxon>
        <taxon>Craniata</taxon>
        <taxon>Vertebrata</taxon>
        <taxon>Euteleostomi</taxon>
        <taxon>Actinopterygii</taxon>
        <taxon>Neopterygii</taxon>
        <taxon>Teleostei</taxon>
        <taxon>Neoteleostei</taxon>
        <taxon>Acanthomorphata</taxon>
        <taxon>Eupercaria</taxon>
        <taxon>Perciformes</taxon>
        <taxon>Cottioidei</taxon>
        <taxon>Cottales</taxon>
        <taxon>Liparidae</taxon>
        <taxon>Liparis</taxon>
    </lineage>
</organism>
<protein>
    <submittedName>
        <fullName evidence="2">Uncharacterized protein</fullName>
    </submittedName>
</protein>
<proteinExistence type="predicted"/>
<feature type="region of interest" description="Disordered" evidence="1">
    <location>
        <begin position="1"/>
        <end position="21"/>
    </location>
</feature>
<accession>A0A4Z2GRL0</accession>
<reference evidence="2 3" key="1">
    <citation type="submission" date="2019-03" db="EMBL/GenBank/DDBJ databases">
        <title>First draft genome of Liparis tanakae, snailfish: a comprehensive survey of snailfish specific genes.</title>
        <authorList>
            <person name="Kim W."/>
            <person name="Song I."/>
            <person name="Jeong J.-H."/>
            <person name="Kim D."/>
            <person name="Kim S."/>
            <person name="Ryu S."/>
            <person name="Song J.Y."/>
            <person name="Lee S.K."/>
        </authorList>
    </citation>
    <scope>NUCLEOTIDE SEQUENCE [LARGE SCALE GENOMIC DNA]</scope>
    <source>
        <tissue evidence="2">Muscle</tissue>
    </source>
</reference>